<organism evidence="4 5">
    <name type="scientific">Cajanus cajan</name>
    <name type="common">Pigeon pea</name>
    <name type="synonym">Cajanus indicus</name>
    <dbReference type="NCBI Taxonomy" id="3821"/>
    <lineage>
        <taxon>Eukaryota</taxon>
        <taxon>Viridiplantae</taxon>
        <taxon>Streptophyta</taxon>
        <taxon>Embryophyta</taxon>
        <taxon>Tracheophyta</taxon>
        <taxon>Spermatophyta</taxon>
        <taxon>Magnoliopsida</taxon>
        <taxon>eudicotyledons</taxon>
        <taxon>Gunneridae</taxon>
        <taxon>Pentapetalae</taxon>
        <taxon>rosids</taxon>
        <taxon>fabids</taxon>
        <taxon>Fabales</taxon>
        <taxon>Fabaceae</taxon>
        <taxon>Papilionoideae</taxon>
        <taxon>50 kb inversion clade</taxon>
        <taxon>NPAAA clade</taxon>
        <taxon>indigoferoid/millettioid clade</taxon>
        <taxon>Phaseoleae</taxon>
        <taxon>Cajanus</taxon>
    </lineage>
</organism>
<comment type="similarity">
    <text evidence="1">Belongs to the GeBP family.</text>
</comment>
<feature type="compositionally biased region" description="Low complexity" evidence="2">
    <location>
        <begin position="88"/>
        <end position="108"/>
    </location>
</feature>
<dbReference type="GO" id="GO:0005634">
    <property type="term" value="C:nucleus"/>
    <property type="evidence" value="ECO:0007669"/>
    <property type="project" value="TreeGrafter"/>
</dbReference>
<dbReference type="AlphaFoldDB" id="A0A151RLQ1"/>
<dbReference type="InterPro" id="IPR053932">
    <property type="entry name" value="GeBP-like_DBD"/>
</dbReference>
<dbReference type="OrthoDB" id="661680at2759"/>
<dbReference type="OMA" id="CKSIWGP"/>
<feature type="compositionally biased region" description="Low complexity" evidence="2">
    <location>
        <begin position="65"/>
        <end position="75"/>
    </location>
</feature>
<dbReference type="GO" id="GO:0006355">
    <property type="term" value="P:regulation of DNA-templated transcription"/>
    <property type="evidence" value="ECO:0007669"/>
    <property type="project" value="InterPro"/>
</dbReference>
<evidence type="ECO:0000256" key="1">
    <source>
        <dbReference type="ARBA" id="ARBA00010820"/>
    </source>
</evidence>
<protein>
    <recommendedName>
        <fullName evidence="3">Glabrous enhancer-binding protein-like DBD domain-containing protein</fullName>
    </recommendedName>
</protein>
<keyword evidence="5" id="KW-1185">Reference proteome</keyword>
<dbReference type="EMBL" id="KQ483665">
    <property type="protein sequence ID" value="KYP43504.1"/>
    <property type="molecule type" value="Genomic_DNA"/>
</dbReference>
<feature type="compositionally biased region" description="Basic and acidic residues" evidence="2">
    <location>
        <begin position="229"/>
        <end position="241"/>
    </location>
</feature>
<proteinExistence type="inferred from homology"/>
<feature type="region of interest" description="Disordered" evidence="2">
    <location>
        <begin position="1"/>
        <end position="156"/>
    </location>
</feature>
<reference evidence="4" key="1">
    <citation type="journal article" date="2012" name="Nat. Biotechnol.">
        <title>Draft genome sequence of pigeonpea (Cajanus cajan), an orphan legume crop of resource-poor farmers.</title>
        <authorList>
            <person name="Varshney R.K."/>
            <person name="Chen W."/>
            <person name="Li Y."/>
            <person name="Bharti A.K."/>
            <person name="Saxena R.K."/>
            <person name="Schlueter J.A."/>
            <person name="Donoghue M.T."/>
            <person name="Azam S."/>
            <person name="Fan G."/>
            <person name="Whaley A.M."/>
            <person name="Farmer A.D."/>
            <person name="Sheridan J."/>
            <person name="Iwata A."/>
            <person name="Tuteja R."/>
            <person name="Penmetsa R.V."/>
            <person name="Wu W."/>
            <person name="Upadhyaya H.D."/>
            <person name="Yang S.P."/>
            <person name="Shah T."/>
            <person name="Saxena K.B."/>
            <person name="Michael T."/>
            <person name="McCombie W.R."/>
            <person name="Yang B."/>
            <person name="Zhang G."/>
            <person name="Yang H."/>
            <person name="Wang J."/>
            <person name="Spillane C."/>
            <person name="Cook D.R."/>
            <person name="May G.D."/>
            <person name="Xu X."/>
            <person name="Jackson S.A."/>
        </authorList>
    </citation>
    <scope>NUCLEOTIDE SEQUENCE [LARGE SCALE GENOMIC DNA]</scope>
</reference>
<feature type="region of interest" description="Disordered" evidence="2">
    <location>
        <begin position="221"/>
        <end position="241"/>
    </location>
</feature>
<dbReference type="PANTHER" id="PTHR31662:SF33">
    <property type="entry name" value="DNA-BINDING STOREKEEPER PROTEIN TRANSCRIPTIONAL REGULATOR-LIKE PROTEIN"/>
    <property type="match status" value="1"/>
</dbReference>
<feature type="region of interest" description="Disordered" evidence="2">
    <location>
        <begin position="263"/>
        <end position="293"/>
    </location>
</feature>
<dbReference type="InterPro" id="IPR007592">
    <property type="entry name" value="GEBP"/>
</dbReference>
<name>A0A151RLQ1_CAJCA</name>
<dbReference type="PRINTS" id="PR01217">
    <property type="entry name" value="PRICHEXTENSN"/>
</dbReference>
<accession>A0A151RLQ1</accession>
<dbReference type="STRING" id="3821.A0A151RLQ1"/>
<evidence type="ECO:0000259" key="3">
    <source>
        <dbReference type="Pfam" id="PF04504"/>
    </source>
</evidence>
<evidence type="ECO:0000313" key="5">
    <source>
        <dbReference type="Proteomes" id="UP000075243"/>
    </source>
</evidence>
<evidence type="ECO:0000256" key="2">
    <source>
        <dbReference type="SAM" id="MobiDB-lite"/>
    </source>
</evidence>
<dbReference type="Pfam" id="PF04504">
    <property type="entry name" value="GeBP-like_DBD"/>
    <property type="match status" value="1"/>
</dbReference>
<dbReference type="PANTHER" id="PTHR31662">
    <property type="entry name" value="BNAANNG10740D PROTEIN-RELATED"/>
    <property type="match status" value="1"/>
</dbReference>
<feature type="domain" description="Glabrous enhancer-binding protein-like DBD" evidence="3">
    <location>
        <begin position="159"/>
        <end position="253"/>
    </location>
</feature>
<dbReference type="Proteomes" id="UP000075243">
    <property type="component" value="Unassembled WGS sequence"/>
</dbReference>
<evidence type="ECO:0000313" key="4">
    <source>
        <dbReference type="EMBL" id="KYP43504.1"/>
    </source>
</evidence>
<gene>
    <name evidence="4" type="ORF">KK1_035071</name>
</gene>
<sequence>MAPKMKLQPRNPPVEDPPTASSSSSSEYEEEEEDLQPSTQPPAQDFSSSSSEDDEEPSKTPPTNPTSKPSSSESDTPSDSDSEPKPKPTNQAQKPKPQPQSSSAPPKSGSKRPAEYSALPKPAKKKPTDASPSVAASDDEAEEDGKKSGGGGGGQLKLFQRLWSEEDELAILKGMAEFISRTGQDPHRYPESFHDTVKKSLHVEASSNQLKEKIRRLKKKFETNLGRGKNGEDPKFSKPHDQTLFDLSKKVWGEASMLVVRPKFNGKPAKSPIPKKEGKSRNVTTTTPETNTQLALVDSKGSEKSDIGDVNSLYREISDVKELDEDEMKRGLTLIGESKRKELEGRWRNLRRAEIELVANRSLLIGEQIKLIHEALESSDK</sequence>
<dbReference type="Gramene" id="C.cajan_31792.t">
    <property type="protein sequence ID" value="C.cajan_31792.t"/>
    <property type="gene ID" value="C.cajan_31792"/>
</dbReference>